<dbReference type="GO" id="GO:0001228">
    <property type="term" value="F:DNA-binding transcription activator activity, RNA polymerase II-specific"/>
    <property type="evidence" value="ECO:0007669"/>
    <property type="project" value="TreeGrafter"/>
</dbReference>
<accession>A0A1G4JUW5</accession>
<keyword evidence="3" id="KW-0804">Transcription</keyword>
<dbReference type="PROSITE" id="PS50217">
    <property type="entry name" value="BZIP"/>
    <property type="match status" value="1"/>
</dbReference>
<dbReference type="EMBL" id="LT598457">
    <property type="protein sequence ID" value="SCU94757.1"/>
    <property type="molecule type" value="Genomic_DNA"/>
</dbReference>
<evidence type="ECO:0000256" key="3">
    <source>
        <dbReference type="ARBA" id="ARBA00023163"/>
    </source>
</evidence>
<keyword evidence="4" id="KW-0539">Nucleus</keyword>
<feature type="compositionally biased region" description="Low complexity" evidence="6">
    <location>
        <begin position="85"/>
        <end position="98"/>
    </location>
</feature>
<evidence type="ECO:0000259" key="7">
    <source>
        <dbReference type="PROSITE" id="PS50217"/>
    </source>
</evidence>
<organism evidence="8 9">
    <name type="scientific">Lachancea dasiensis</name>
    <dbReference type="NCBI Taxonomy" id="1072105"/>
    <lineage>
        <taxon>Eukaryota</taxon>
        <taxon>Fungi</taxon>
        <taxon>Dikarya</taxon>
        <taxon>Ascomycota</taxon>
        <taxon>Saccharomycotina</taxon>
        <taxon>Saccharomycetes</taxon>
        <taxon>Saccharomycetales</taxon>
        <taxon>Saccharomycetaceae</taxon>
        <taxon>Lachancea</taxon>
    </lineage>
</organism>
<feature type="domain" description="BZIP" evidence="7">
    <location>
        <begin position="128"/>
        <end position="191"/>
    </location>
</feature>
<reference evidence="9" key="1">
    <citation type="submission" date="2016-03" db="EMBL/GenBank/DDBJ databases">
        <authorList>
            <person name="Devillers H."/>
        </authorList>
    </citation>
    <scope>NUCLEOTIDE SEQUENCE [LARGE SCALE GENOMIC DNA]</scope>
</reference>
<dbReference type="Gene3D" id="1.20.5.170">
    <property type="match status" value="1"/>
</dbReference>
<dbReference type="InterPro" id="IPR046347">
    <property type="entry name" value="bZIP_sf"/>
</dbReference>
<dbReference type="Pfam" id="PF00170">
    <property type="entry name" value="bZIP_1"/>
    <property type="match status" value="1"/>
</dbReference>
<sequence>MEVEFPTNSNDCDLFNTDCKDQGSLGNPEAEEGNIRFDLSDIHGRYESFQRAIKSGDNMVQGIELSNPTFQELLSWSDRGNLSISSPSSNSPGNSNDNGSDRKSHRAGSNATGMVHNDLQEEDSLSEKEVLARKKAQNRAAQKAFRERKEAKLKELESKLMTSERDKEALRKEIDDLKQQNMEITTENRLLLRRNNSGSSIGLQKDTPKAPKFHFPSQSEFLESAVESHVAPLELPLKSVSYEHAGQRLLTLPATWEYLHDLSQDEEFDVYYVMQNLKGLEVCHGLGPAYRKSVVDDLVRQCK</sequence>
<evidence type="ECO:0000313" key="9">
    <source>
        <dbReference type="Proteomes" id="UP000190274"/>
    </source>
</evidence>
<dbReference type="SUPFAM" id="SSF57959">
    <property type="entry name" value="Leucine zipper domain"/>
    <property type="match status" value="1"/>
</dbReference>
<feature type="region of interest" description="Disordered" evidence="6">
    <location>
        <begin position="81"/>
        <end position="127"/>
    </location>
</feature>
<proteinExistence type="predicted"/>
<protein>
    <submittedName>
        <fullName evidence="8">LADA_0G10968g1_1</fullName>
    </submittedName>
</protein>
<keyword evidence="2" id="KW-0805">Transcription regulation</keyword>
<feature type="coiled-coil region" evidence="5">
    <location>
        <begin position="139"/>
        <end position="194"/>
    </location>
</feature>
<dbReference type="GO" id="GO:0000976">
    <property type="term" value="F:transcription cis-regulatory region binding"/>
    <property type="evidence" value="ECO:0007669"/>
    <property type="project" value="InterPro"/>
</dbReference>
<evidence type="ECO:0000313" key="8">
    <source>
        <dbReference type="EMBL" id="SCU94757.1"/>
    </source>
</evidence>
<dbReference type="AlphaFoldDB" id="A0A1G4JUW5"/>
<evidence type="ECO:0000256" key="1">
    <source>
        <dbReference type="ARBA" id="ARBA00004123"/>
    </source>
</evidence>
<dbReference type="PANTHER" id="PTHR40621">
    <property type="entry name" value="TRANSCRIPTION FACTOR KAPC-RELATED"/>
    <property type="match status" value="1"/>
</dbReference>
<name>A0A1G4JUW5_9SACH</name>
<gene>
    <name evidence="8" type="ORF">LADA_0G10968G</name>
</gene>
<dbReference type="PANTHER" id="PTHR40621:SF8">
    <property type="entry name" value="AP-1-LIKE TRANSCRIPTION FACTOR YAP3"/>
    <property type="match status" value="1"/>
</dbReference>
<dbReference type="OrthoDB" id="4940293at2759"/>
<dbReference type="InterPro" id="IPR004827">
    <property type="entry name" value="bZIP"/>
</dbReference>
<dbReference type="InterPro" id="IPR050936">
    <property type="entry name" value="AP-1-like"/>
</dbReference>
<comment type="subcellular location">
    <subcellularLocation>
        <location evidence="1">Nucleus</location>
    </subcellularLocation>
</comment>
<dbReference type="CDD" id="cd14688">
    <property type="entry name" value="bZIP_YAP"/>
    <property type="match status" value="1"/>
</dbReference>
<evidence type="ECO:0000256" key="4">
    <source>
        <dbReference type="ARBA" id="ARBA00023242"/>
    </source>
</evidence>
<dbReference type="Proteomes" id="UP000190274">
    <property type="component" value="Chromosome G"/>
</dbReference>
<dbReference type="PROSITE" id="PS00036">
    <property type="entry name" value="BZIP_BASIC"/>
    <property type="match status" value="1"/>
</dbReference>
<dbReference type="SMART" id="SM00338">
    <property type="entry name" value="BRLZ"/>
    <property type="match status" value="1"/>
</dbReference>
<evidence type="ECO:0000256" key="2">
    <source>
        <dbReference type="ARBA" id="ARBA00023015"/>
    </source>
</evidence>
<evidence type="ECO:0000256" key="6">
    <source>
        <dbReference type="SAM" id="MobiDB-lite"/>
    </source>
</evidence>
<dbReference type="GO" id="GO:0090575">
    <property type="term" value="C:RNA polymerase II transcription regulator complex"/>
    <property type="evidence" value="ECO:0007669"/>
    <property type="project" value="TreeGrafter"/>
</dbReference>
<keyword evidence="9" id="KW-1185">Reference proteome</keyword>
<keyword evidence="5" id="KW-0175">Coiled coil</keyword>
<dbReference type="STRING" id="1266660.A0A1G4JUW5"/>
<evidence type="ECO:0000256" key="5">
    <source>
        <dbReference type="SAM" id="Coils"/>
    </source>
</evidence>